<dbReference type="PROSITE" id="PS50929">
    <property type="entry name" value="ABC_TM1F"/>
    <property type="match status" value="1"/>
</dbReference>
<dbReference type="Proteomes" id="UP000193396">
    <property type="component" value="Unassembled WGS sequence"/>
</dbReference>
<feature type="domain" description="ABC transporter" evidence="8">
    <location>
        <begin position="331"/>
        <end position="549"/>
    </location>
</feature>
<dbReference type="GO" id="GO:0016887">
    <property type="term" value="F:ATP hydrolysis activity"/>
    <property type="evidence" value="ECO:0007669"/>
    <property type="project" value="InterPro"/>
</dbReference>
<evidence type="ECO:0000256" key="6">
    <source>
        <dbReference type="ARBA" id="ARBA00023136"/>
    </source>
</evidence>
<dbReference type="InterPro" id="IPR005898">
    <property type="entry name" value="Cyc_pep_transpt_SyrD/YojI"/>
</dbReference>
<dbReference type="SUPFAM" id="SSF90123">
    <property type="entry name" value="ABC transporter transmembrane region"/>
    <property type="match status" value="1"/>
</dbReference>
<comment type="caution">
    <text evidence="10">The sequence shown here is derived from an EMBL/GenBank/DDBJ whole genome shotgun (WGS) entry which is preliminary data.</text>
</comment>
<keyword evidence="6 7" id="KW-0472">Membrane</keyword>
<evidence type="ECO:0000259" key="9">
    <source>
        <dbReference type="PROSITE" id="PS50929"/>
    </source>
</evidence>
<proteinExistence type="predicted"/>
<evidence type="ECO:0000256" key="3">
    <source>
        <dbReference type="ARBA" id="ARBA00022741"/>
    </source>
</evidence>
<dbReference type="Gene3D" id="3.40.50.300">
    <property type="entry name" value="P-loop containing nucleotide triphosphate hydrolases"/>
    <property type="match status" value="1"/>
</dbReference>
<evidence type="ECO:0000313" key="10">
    <source>
        <dbReference type="EMBL" id="OSQ47688.1"/>
    </source>
</evidence>
<evidence type="ECO:0000259" key="8">
    <source>
        <dbReference type="PROSITE" id="PS50893"/>
    </source>
</evidence>
<evidence type="ECO:0000256" key="7">
    <source>
        <dbReference type="SAM" id="Phobius"/>
    </source>
</evidence>
<dbReference type="EMBL" id="JFKB01000007">
    <property type="protein sequence ID" value="OSQ47688.1"/>
    <property type="molecule type" value="Genomic_DNA"/>
</dbReference>
<dbReference type="GO" id="GO:0005886">
    <property type="term" value="C:plasma membrane"/>
    <property type="evidence" value="ECO:0007669"/>
    <property type="project" value="UniProtKB-SubCell"/>
</dbReference>
<feature type="transmembrane region" description="Helical" evidence="7">
    <location>
        <begin position="137"/>
        <end position="170"/>
    </location>
</feature>
<dbReference type="GO" id="GO:0140359">
    <property type="term" value="F:ABC-type transporter activity"/>
    <property type="evidence" value="ECO:0007669"/>
    <property type="project" value="InterPro"/>
</dbReference>
<evidence type="ECO:0000256" key="5">
    <source>
        <dbReference type="ARBA" id="ARBA00022989"/>
    </source>
</evidence>
<dbReference type="SMART" id="SM00382">
    <property type="entry name" value="AAA"/>
    <property type="match status" value="1"/>
</dbReference>
<dbReference type="GO" id="GO:1904680">
    <property type="term" value="F:peptide transmembrane transporter activity"/>
    <property type="evidence" value="ECO:0007669"/>
    <property type="project" value="InterPro"/>
</dbReference>
<comment type="subcellular location">
    <subcellularLocation>
        <location evidence="1">Cell membrane</location>
        <topology evidence="1">Multi-pass membrane protein</topology>
    </subcellularLocation>
</comment>
<dbReference type="Pfam" id="PF00005">
    <property type="entry name" value="ABC_tran"/>
    <property type="match status" value="1"/>
</dbReference>
<feature type="transmembrane region" description="Helical" evidence="7">
    <location>
        <begin position="54"/>
        <end position="74"/>
    </location>
</feature>
<evidence type="ECO:0000256" key="1">
    <source>
        <dbReference type="ARBA" id="ARBA00004651"/>
    </source>
</evidence>
<feature type="transmembrane region" description="Helical" evidence="7">
    <location>
        <begin position="274"/>
        <end position="293"/>
    </location>
</feature>
<dbReference type="Gene3D" id="1.20.1560.10">
    <property type="entry name" value="ABC transporter type 1, transmembrane domain"/>
    <property type="match status" value="1"/>
</dbReference>
<dbReference type="InterPro" id="IPR011527">
    <property type="entry name" value="ABC1_TM_dom"/>
</dbReference>
<sequence>MKLLELLSWGDNRLMARLAVAGALSGAGSAVLLGLVNTAAEEISDNGVDQVDWLLAGGFIALAIVYFLAEVYLLSNISTQIEQGIDKVRKKLLDQLAHADFAQLETFGQSRLFDSITQSTQVISQNSHMIGMSFRSLLLVIAVMIYVFWLSMLAFFLIILVIGLGVVVYLRMGKTLTAWFGKLHQVKTELFGKVADLFSGIKEVRMWSLRSNALYESFRINSLEKEQIGAETHSLTFRQMIMGMTAFYILLAVIVFIVPVYAENFSTTISKVSTAVLFMIGPISTVVQAMTVLGSAEQAAQRMVVLSKDLRAIKEPIVDDGTKLPDTFKSIAFEDVSFTYPNRDPRHGFVLGPISLAIKKGELIFVTGGNGAGKSTLIKLLTALYRPVSGTIRYDDIQLGTQNIASFRNKIATVFSDFHLFSDLHGIPEIDPEEANHWLNLFELSHVTGIRDGKFVTIALSAGQRKRLGLITAILEHRPVMVLDEWAADQDPQFRKKFYYEILPQIKARGTTIIAVTHDDHYFDAADRRLHLEGGTLHELDRNDPRGRI</sequence>
<keyword evidence="4" id="KW-0067">ATP-binding</keyword>
<dbReference type="SUPFAM" id="SSF52540">
    <property type="entry name" value="P-loop containing nucleoside triphosphate hydrolases"/>
    <property type="match status" value="1"/>
</dbReference>
<reference evidence="10 11" key="1">
    <citation type="submission" date="2014-03" db="EMBL/GenBank/DDBJ databases">
        <title>The draft genome sequence of Thalassospira alkalitolerans JCM 18968.</title>
        <authorList>
            <person name="Lai Q."/>
            <person name="Shao Z."/>
        </authorList>
    </citation>
    <scope>NUCLEOTIDE SEQUENCE [LARGE SCALE GENOMIC DNA]</scope>
    <source>
        <strain evidence="10 11">JCM 18968</strain>
    </source>
</reference>
<dbReference type="GO" id="GO:0015833">
    <property type="term" value="P:peptide transport"/>
    <property type="evidence" value="ECO:0007669"/>
    <property type="project" value="InterPro"/>
</dbReference>
<dbReference type="InterPro" id="IPR003593">
    <property type="entry name" value="AAA+_ATPase"/>
</dbReference>
<dbReference type="AlphaFoldDB" id="A0A1Y2LCJ4"/>
<dbReference type="InterPro" id="IPR036640">
    <property type="entry name" value="ABC1_TM_sf"/>
</dbReference>
<dbReference type="OrthoDB" id="9760776at2"/>
<dbReference type="PANTHER" id="PTHR24221:SF654">
    <property type="entry name" value="ATP-BINDING CASSETTE SUB-FAMILY B MEMBER 6"/>
    <property type="match status" value="1"/>
</dbReference>
<dbReference type="RefSeq" id="WP_085618979.1">
    <property type="nucleotide sequence ID" value="NZ_CAXBPE010000005.1"/>
</dbReference>
<protein>
    <recommendedName>
        <fullName evidence="12">Peptide ABC transporter</fullName>
    </recommendedName>
</protein>
<dbReference type="InterPro" id="IPR039421">
    <property type="entry name" value="Type_1_exporter"/>
</dbReference>
<accession>A0A1Y2LCJ4</accession>
<dbReference type="PROSITE" id="PS00211">
    <property type="entry name" value="ABC_TRANSPORTER_1"/>
    <property type="match status" value="1"/>
</dbReference>
<dbReference type="CDD" id="cd03228">
    <property type="entry name" value="ABCC_MRP_Like"/>
    <property type="match status" value="1"/>
</dbReference>
<gene>
    <name evidence="10" type="ORF">TALK_11525</name>
</gene>
<keyword evidence="2 7" id="KW-0812">Transmembrane</keyword>
<evidence type="ECO:0000313" key="11">
    <source>
        <dbReference type="Proteomes" id="UP000193396"/>
    </source>
</evidence>
<dbReference type="PROSITE" id="PS50893">
    <property type="entry name" value="ABC_TRANSPORTER_2"/>
    <property type="match status" value="1"/>
</dbReference>
<name>A0A1Y2LCJ4_9PROT</name>
<feature type="domain" description="ABC transmembrane type-1" evidence="9">
    <location>
        <begin position="18"/>
        <end position="295"/>
    </location>
</feature>
<dbReference type="InterPro" id="IPR027417">
    <property type="entry name" value="P-loop_NTPase"/>
</dbReference>
<dbReference type="GO" id="GO:0005524">
    <property type="term" value="F:ATP binding"/>
    <property type="evidence" value="ECO:0007669"/>
    <property type="project" value="UniProtKB-KW"/>
</dbReference>
<evidence type="ECO:0000256" key="4">
    <source>
        <dbReference type="ARBA" id="ARBA00022840"/>
    </source>
</evidence>
<organism evidence="10 11">
    <name type="scientific">Thalassospira alkalitolerans</name>
    <dbReference type="NCBI Taxonomy" id="1293890"/>
    <lineage>
        <taxon>Bacteria</taxon>
        <taxon>Pseudomonadati</taxon>
        <taxon>Pseudomonadota</taxon>
        <taxon>Alphaproteobacteria</taxon>
        <taxon>Rhodospirillales</taxon>
        <taxon>Thalassospiraceae</taxon>
        <taxon>Thalassospira</taxon>
    </lineage>
</organism>
<evidence type="ECO:0000256" key="2">
    <source>
        <dbReference type="ARBA" id="ARBA00022692"/>
    </source>
</evidence>
<dbReference type="InterPro" id="IPR003439">
    <property type="entry name" value="ABC_transporter-like_ATP-bd"/>
</dbReference>
<keyword evidence="3" id="KW-0547">Nucleotide-binding</keyword>
<dbReference type="PANTHER" id="PTHR24221">
    <property type="entry name" value="ATP-BINDING CASSETTE SUB-FAMILY B"/>
    <property type="match status" value="1"/>
</dbReference>
<keyword evidence="5 7" id="KW-1133">Transmembrane helix</keyword>
<keyword evidence="11" id="KW-1185">Reference proteome</keyword>
<evidence type="ECO:0008006" key="12">
    <source>
        <dbReference type="Google" id="ProtNLM"/>
    </source>
</evidence>
<dbReference type="STRING" id="1293890.TALK_11525"/>
<dbReference type="NCBIfam" id="TIGR01194">
    <property type="entry name" value="cyc_pep_trnsptr"/>
    <property type="match status" value="1"/>
</dbReference>
<dbReference type="GO" id="GO:0034040">
    <property type="term" value="F:ATPase-coupled lipid transmembrane transporter activity"/>
    <property type="evidence" value="ECO:0007669"/>
    <property type="project" value="TreeGrafter"/>
</dbReference>
<feature type="transmembrane region" description="Helical" evidence="7">
    <location>
        <begin position="240"/>
        <end position="262"/>
    </location>
</feature>
<dbReference type="InterPro" id="IPR017871">
    <property type="entry name" value="ABC_transporter-like_CS"/>
</dbReference>